<keyword evidence="2" id="KW-1185">Reference proteome</keyword>
<dbReference type="Gramene" id="OB01G35480.1">
    <property type="protein sequence ID" value="OB01G35480.1"/>
    <property type="gene ID" value="OB01G35480"/>
</dbReference>
<proteinExistence type="predicted"/>
<dbReference type="Proteomes" id="UP000006038">
    <property type="component" value="Chromosome 1"/>
</dbReference>
<evidence type="ECO:0000313" key="2">
    <source>
        <dbReference type="Proteomes" id="UP000006038"/>
    </source>
</evidence>
<dbReference type="AlphaFoldDB" id="J3L2U2"/>
<name>J3L2U2_ORYBR</name>
<protein>
    <submittedName>
        <fullName evidence="1">Uncharacterized protein</fullName>
    </submittedName>
</protein>
<accession>J3L2U2</accession>
<reference evidence="1" key="1">
    <citation type="journal article" date="2013" name="Nat. Commun.">
        <title>Whole-genome sequencing of Oryza brachyantha reveals mechanisms underlying Oryza genome evolution.</title>
        <authorList>
            <person name="Chen J."/>
            <person name="Huang Q."/>
            <person name="Gao D."/>
            <person name="Wang J."/>
            <person name="Lang Y."/>
            <person name="Liu T."/>
            <person name="Li B."/>
            <person name="Bai Z."/>
            <person name="Luis Goicoechea J."/>
            <person name="Liang C."/>
            <person name="Chen C."/>
            <person name="Zhang W."/>
            <person name="Sun S."/>
            <person name="Liao Y."/>
            <person name="Zhang X."/>
            <person name="Yang L."/>
            <person name="Song C."/>
            <person name="Wang M."/>
            <person name="Shi J."/>
            <person name="Liu G."/>
            <person name="Liu J."/>
            <person name="Zhou H."/>
            <person name="Zhou W."/>
            <person name="Yu Q."/>
            <person name="An N."/>
            <person name="Chen Y."/>
            <person name="Cai Q."/>
            <person name="Wang B."/>
            <person name="Liu B."/>
            <person name="Min J."/>
            <person name="Huang Y."/>
            <person name="Wu H."/>
            <person name="Li Z."/>
            <person name="Zhang Y."/>
            <person name="Yin Y."/>
            <person name="Song W."/>
            <person name="Jiang J."/>
            <person name="Jackson S.A."/>
            <person name="Wing R.A."/>
            <person name="Wang J."/>
            <person name="Chen M."/>
        </authorList>
    </citation>
    <scope>NUCLEOTIDE SEQUENCE [LARGE SCALE GENOMIC DNA]</scope>
    <source>
        <strain evidence="1">cv. IRGC 101232</strain>
    </source>
</reference>
<dbReference type="EnsemblPlants" id="OB01G35480.1">
    <property type="protein sequence ID" value="OB01G35480.1"/>
    <property type="gene ID" value="OB01G35480"/>
</dbReference>
<organism evidence="1">
    <name type="scientific">Oryza brachyantha</name>
    <name type="common">malo sina</name>
    <dbReference type="NCBI Taxonomy" id="4533"/>
    <lineage>
        <taxon>Eukaryota</taxon>
        <taxon>Viridiplantae</taxon>
        <taxon>Streptophyta</taxon>
        <taxon>Embryophyta</taxon>
        <taxon>Tracheophyta</taxon>
        <taxon>Spermatophyta</taxon>
        <taxon>Magnoliopsida</taxon>
        <taxon>Liliopsida</taxon>
        <taxon>Poales</taxon>
        <taxon>Poaceae</taxon>
        <taxon>BOP clade</taxon>
        <taxon>Oryzoideae</taxon>
        <taxon>Oryzeae</taxon>
        <taxon>Oryzinae</taxon>
        <taxon>Oryza</taxon>
    </lineage>
</organism>
<reference evidence="1" key="2">
    <citation type="submission" date="2013-04" db="UniProtKB">
        <authorList>
            <consortium name="EnsemblPlants"/>
        </authorList>
    </citation>
    <scope>IDENTIFICATION</scope>
</reference>
<sequence>MNTLNYKDTEIFEILAMNNSKEARSVDFRVRPKISTEAKEDIIHEGYLYVIELEKMGVPNNE</sequence>
<evidence type="ECO:0000313" key="1">
    <source>
        <dbReference type="EnsemblPlants" id="OB01G35480.1"/>
    </source>
</evidence>
<dbReference type="HOGENOM" id="CLU_2907671_0_0_1"/>